<gene>
    <name evidence="9" type="ORF">I8U22_02215</name>
</gene>
<dbReference type="SMART" id="SM00382">
    <property type="entry name" value="AAA"/>
    <property type="match status" value="1"/>
</dbReference>
<protein>
    <submittedName>
        <fullName evidence="9">ATP-binding cassette domain-containing protein</fullName>
    </submittedName>
</protein>
<evidence type="ECO:0000256" key="7">
    <source>
        <dbReference type="SAM" id="MobiDB-lite"/>
    </source>
</evidence>
<evidence type="ECO:0000256" key="3">
    <source>
        <dbReference type="ARBA" id="ARBA00022741"/>
    </source>
</evidence>
<keyword evidence="4 9" id="KW-0067">ATP-binding</keyword>
<dbReference type="EMBL" id="JAECVU010000001">
    <property type="protein sequence ID" value="MBH8587638.1"/>
    <property type="molecule type" value="Genomic_DNA"/>
</dbReference>
<dbReference type="InterPro" id="IPR003439">
    <property type="entry name" value="ABC_transporter-like_ATP-bd"/>
</dbReference>
<evidence type="ECO:0000313" key="9">
    <source>
        <dbReference type="EMBL" id="MBH8587638.1"/>
    </source>
</evidence>
<evidence type="ECO:0000256" key="5">
    <source>
        <dbReference type="ARBA" id="ARBA00022967"/>
    </source>
</evidence>
<feature type="domain" description="ABC transporter" evidence="8">
    <location>
        <begin position="18"/>
        <end position="241"/>
    </location>
</feature>
<dbReference type="InterPro" id="IPR003593">
    <property type="entry name" value="AAA+_ATPase"/>
</dbReference>
<keyword evidence="1" id="KW-0813">Transport</keyword>
<evidence type="ECO:0000256" key="6">
    <source>
        <dbReference type="ARBA" id="ARBA00023136"/>
    </source>
</evidence>
<dbReference type="InterPro" id="IPR050166">
    <property type="entry name" value="ABC_transporter_ATP-bind"/>
</dbReference>
<evidence type="ECO:0000313" key="10">
    <source>
        <dbReference type="Proteomes" id="UP000641910"/>
    </source>
</evidence>
<dbReference type="RefSeq" id="WP_082240571.1">
    <property type="nucleotide sequence ID" value="NZ_CP036487.1"/>
</dbReference>
<dbReference type="PANTHER" id="PTHR42788">
    <property type="entry name" value="TAURINE IMPORT ATP-BINDING PROTEIN-RELATED"/>
    <property type="match status" value="1"/>
</dbReference>
<organism evidence="9 10">
    <name type="scientific">Thermoactinomyces vulgaris</name>
    <dbReference type="NCBI Taxonomy" id="2026"/>
    <lineage>
        <taxon>Bacteria</taxon>
        <taxon>Bacillati</taxon>
        <taxon>Bacillota</taxon>
        <taxon>Bacilli</taxon>
        <taxon>Bacillales</taxon>
        <taxon>Thermoactinomycetaceae</taxon>
        <taxon>Thermoactinomyces</taxon>
    </lineage>
</organism>
<evidence type="ECO:0000256" key="4">
    <source>
        <dbReference type="ARBA" id="ARBA00022840"/>
    </source>
</evidence>
<evidence type="ECO:0000259" key="8">
    <source>
        <dbReference type="PROSITE" id="PS50893"/>
    </source>
</evidence>
<dbReference type="GO" id="GO:0005524">
    <property type="term" value="F:ATP binding"/>
    <property type="evidence" value="ECO:0007669"/>
    <property type="project" value="UniProtKB-KW"/>
</dbReference>
<evidence type="ECO:0000256" key="1">
    <source>
        <dbReference type="ARBA" id="ARBA00022448"/>
    </source>
</evidence>
<dbReference type="Pfam" id="PF00005">
    <property type="entry name" value="ABC_tran"/>
    <property type="match status" value="1"/>
</dbReference>
<dbReference type="PROSITE" id="PS00211">
    <property type="entry name" value="ABC_TRANSPORTER_1"/>
    <property type="match status" value="1"/>
</dbReference>
<accession>A0ABS0QEG8</accession>
<proteinExistence type="predicted"/>
<keyword evidence="10" id="KW-1185">Reference proteome</keyword>
<dbReference type="CDD" id="cd03293">
    <property type="entry name" value="ABC_NrtD_SsuB_transporters"/>
    <property type="match status" value="1"/>
</dbReference>
<dbReference type="SUPFAM" id="SSF52540">
    <property type="entry name" value="P-loop containing nucleoside triphosphate hydrolases"/>
    <property type="match status" value="1"/>
</dbReference>
<dbReference type="InterPro" id="IPR017871">
    <property type="entry name" value="ABC_transporter-like_CS"/>
</dbReference>
<sequence>MQSQEVFHLNRQPFGTRLNLKDLQKQYDGRLILDHINLQITPGEFIAVVGRSGTGKSTLLRLIAGIEKTSGGKIIQDGEFLTGINSAARMMFQESRLLPWKKVFQNVALGIRDKRHRKEKTELMLEKVGLDQYKDEWPRILSGGQRQRVALARALVSRPRLLLLDEPLGALDAFTRIEMQKLIEELWQEQKFTALLVTHDVEEAVTLADRVILLKDGKVATDIPVTLPRPRQRDDARFSSLTGRILKEVMDTAQPCRNESSASSHSPVNPANKLPEPSRL</sequence>
<reference evidence="9 10" key="1">
    <citation type="submission" date="2020-12" db="EMBL/GenBank/DDBJ databases">
        <title>WGS of Thermoactinomyces spp.</title>
        <authorList>
            <person name="Cheng K."/>
        </authorList>
    </citation>
    <scope>NUCLEOTIDE SEQUENCE [LARGE SCALE GENOMIC DNA]</scope>
    <source>
        <strain evidence="10">CICC 10650\ACCC 41061</strain>
    </source>
</reference>
<name>A0ABS0QEG8_THEVU</name>
<dbReference type="Gene3D" id="3.40.50.300">
    <property type="entry name" value="P-loop containing nucleotide triphosphate hydrolases"/>
    <property type="match status" value="1"/>
</dbReference>
<dbReference type="InterPro" id="IPR027417">
    <property type="entry name" value="P-loop_NTPase"/>
</dbReference>
<keyword evidence="5" id="KW-1278">Translocase</keyword>
<keyword evidence="2" id="KW-1003">Cell membrane</keyword>
<dbReference type="PANTHER" id="PTHR42788:SF17">
    <property type="entry name" value="ALIPHATIC SULFONATES IMPORT ATP-BINDING PROTEIN SSUB"/>
    <property type="match status" value="1"/>
</dbReference>
<dbReference type="Proteomes" id="UP000641910">
    <property type="component" value="Unassembled WGS sequence"/>
</dbReference>
<feature type="region of interest" description="Disordered" evidence="7">
    <location>
        <begin position="252"/>
        <end position="280"/>
    </location>
</feature>
<comment type="caution">
    <text evidence="9">The sequence shown here is derived from an EMBL/GenBank/DDBJ whole genome shotgun (WGS) entry which is preliminary data.</text>
</comment>
<dbReference type="PROSITE" id="PS50893">
    <property type="entry name" value="ABC_TRANSPORTER_2"/>
    <property type="match status" value="1"/>
</dbReference>
<feature type="compositionally biased region" description="Polar residues" evidence="7">
    <location>
        <begin position="255"/>
        <end position="269"/>
    </location>
</feature>
<evidence type="ECO:0000256" key="2">
    <source>
        <dbReference type="ARBA" id="ARBA00022475"/>
    </source>
</evidence>
<keyword evidence="3" id="KW-0547">Nucleotide-binding</keyword>
<keyword evidence="6" id="KW-0472">Membrane</keyword>